<keyword evidence="7" id="KW-0675">Receptor</keyword>
<dbReference type="STRING" id="1661398.A0A482WAZ0"/>
<feature type="domain" description="Protein kinase" evidence="9">
    <location>
        <begin position="1"/>
        <end position="141"/>
    </location>
</feature>
<reference evidence="10 11" key="1">
    <citation type="submission" date="2017-03" db="EMBL/GenBank/DDBJ databases">
        <title>Genome of the blue death feigning beetle - Asbolus verrucosus.</title>
        <authorList>
            <person name="Rider S.D."/>
        </authorList>
    </citation>
    <scope>NUCLEOTIDE SEQUENCE [LARGE SCALE GENOMIC DNA]</scope>
    <source>
        <strain evidence="10">Butters</strain>
        <tissue evidence="10">Head and leg muscle</tissue>
    </source>
</reference>
<dbReference type="Pfam" id="PF07714">
    <property type="entry name" value="PK_Tyr_Ser-Thr"/>
    <property type="match status" value="1"/>
</dbReference>
<dbReference type="SUPFAM" id="SSF56112">
    <property type="entry name" value="Protein kinase-like (PK-like)"/>
    <property type="match status" value="1"/>
</dbReference>
<dbReference type="PROSITE" id="PS00109">
    <property type="entry name" value="PROTEIN_KINASE_TYR"/>
    <property type="match status" value="1"/>
</dbReference>
<dbReference type="PANTHER" id="PTHR24416">
    <property type="entry name" value="TYROSINE-PROTEIN KINASE RECEPTOR"/>
    <property type="match status" value="1"/>
</dbReference>
<evidence type="ECO:0000313" key="10">
    <source>
        <dbReference type="EMBL" id="RZC42234.1"/>
    </source>
</evidence>
<dbReference type="InterPro" id="IPR020635">
    <property type="entry name" value="Tyr_kinase_cat_dom"/>
</dbReference>
<keyword evidence="3" id="KW-0732">Signal</keyword>
<evidence type="ECO:0000256" key="8">
    <source>
        <dbReference type="ARBA" id="ARBA00023180"/>
    </source>
</evidence>
<name>A0A482WAZ0_ASBVE</name>
<dbReference type="Gene3D" id="1.10.510.10">
    <property type="entry name" value="Transferase(Phosphotransferase) domain 1"/>
    <property type="match status" value="1"/>
</dbReference>
<dbReference type="PANTHER" id="PTHR24416:SF349">
    <property type="entry name" value="TYROSINE-PROTEIN KINASE RYK"/>
    <property type="match status" value="1"/>
</dbReference>
<dbReference type="GO" id="GO:0007409">
    <property type="term" value="P:axonogenesis"/>
    <property type="evidence" value="ECO:0007669"/>
    <property type="project" value="TreeGrafter"/>
</dbReference>
<gene>
    <name evidence="10" type="ORF">BDFB_010003</name>
</gene>
<proteinExistence type="predicted"/>
<organism evidence="10 11">
    <name type="scientific">Asbolus verrucosus</name>
    <name type="common">Desert ironclad beetle</name>
    <dbReference type="NCBI Taxonomy" id="1661398"/>
    <lineage>
        <taxon>Eukaryota</taxon>
        <taxon>Metazoa</taxon>
        <taxon>Ecdysozoa</taxon>
        <taxon>Arthropoda</taxon>
        <taxon>Hexapoda</taxon>
        <taxon>Insecta</taxon>
        <taxon>Pterygota</taxon>
        <taxon>Neoptera</taxon>
        <taxon>Endopterygota</taxon>
        <taxon>Coleoptera</taxon>
        <taxon>Polyphaga</taxon>
        <taxon>Cucujiformia</taxon>
        <taxon>Tenebrionidae</taxon>
        <taxon>Pimeliinae</taxon>
        <taxon>Asbolus</taxon>
    </lineage>
</organism>
<dbReference type="InterPro" id="IPR050122">
    <property type="entry name" value="RTK"/>
</dbReference>
<dbReference type="GO" id="GO:0010976">
    <property type="term" value="P:positive regulation of neuron projection development"/>
    <property type="evidence" value="ECO:0007669"/>
    <property type="project" value="TreeGrafter"/>
</dbReference>
<keyword evidence="6" id="KW-0472">Membrane</keyword>
<dbReference type="GO" id="GO:0051897">
    <property type="term" value="P:positive regulation of phosphatidylinositol 3-kinase/protein kinase B signal transduction"/>
    <property type="evidence" value="ECO:0007669"/>
    <property type="project" value="TreeGrafter"/>
</dbReference>
<evidence type="ECO:0000313" key="11">
    <source>
        <dbReference type="Proteomes" id="UP000292052"/>
    </source>
</evidence>
<dbReference type="EMBL" id="QDEB01009812">
    <property type="protein sequence ID" value="RZC42234.1"/>
    <property type="molecule type" value="Genomic_DNA"/>
</dbReference>
<accession>A0A482WAZ0</accession>
<dbReference type="GO" id="GO:0007155">
    <property type="term" value="P:cell adhesion"/>
    <property type="evidence" value="ECO:0007669"/>
    <property type="project" value="UniProtKB-KW"/>
</dbReference>
<keyword evidence="4" id="KW-0130">Cell adhesion</keyword>
<dbReference type="InterPro" id="IPR000719">
    <property type="entry name" value="Prot_kinase_dom"/>
</dbReference>
<evidence type="ECO:0000256" key="1">
    <source>
        <dbReference type="ARBA" id="ARBA00004162"/>
    </source>
</evidence>
<evidence type="ECO:0000256" key="3">
    <source>
        <dbReference type="ARBA" id="ARBA00022729"/>
    </source>
</evidence>
<dbReference type="GO" id="GO:0007169">
    <property type="term" value="P:cell surface receptor protein tyrosine kinase signaling pathway"/>
    <property type="evidence" value="ECO:0007669"/>
    <property type="project" value="TreeGrafter"/>
</dbReference>
<evidence type="ECO:0000256" key="2">
    <source>
        <dbReference type="ARBA" id="ARBA00022692"/>
    </source>
</evidence>
<dbReference type="InterPro" id="IPR008266">
    <property type="entry name" value="Tyr_kinase_AS"/>
</dbReference>
<sequence length="141" mass="16353">MMLGMEHKNILPIWGVNVDNPKQPLLVYPYVNRGNLKRFLVKCRHREDDQYSLSTQNLVDMAIQILLGVMYLHSQCICYKDLAVRNCVLDSKLQVKITDNCLSRDFFPNDYFCLGDNESRPVKWLALESLLHKQYTGASDV</sequence>
<evidence type="ECO:0000256" key="6">
    <source>
        <dbReference type="ARBA" id="ARBA00023136"/>
    </source>
</evidence>
<dbReference type="AlphaFoldDB" id="A0A482WAZ0"/>
<evidence type="ECO:0000256" key="5">
    <source>
        <dbReference type="ARBA" id="ARBA00022989"/>
    </source>
</evidence>
<protein>
    <submittedName>
        <fullName evidence="10">Tyrosine-protein kinase Drl</fullName>
    </submittedName>
</protein>
<dbReference type="OrthoDB" id="535945at2759"/>
<keyword evidence="10" id="KW-0418">Kinase</keyword>
<dbReference type="GO" id="GO:0043235">
    <property type="term" value="C:receptor complex"/>
    <property type="evidence" value="ECO:0007669"/>
    <property type="project" value="TreeGrafter"/>
</dbReference>
<keyword evidence="11" id="KW-1185">Reference proteome</keyword>
<feature type="non-terminal residue" evidence="10">
    <location>
        <position position="141"/>
    </location>
</feature>
<evidence type="ECO:0000256" key="4">
    <source>
        <dbReference type="ARBA" id="ARBA00022889"/>
    </source>
</evidence>
<dbReference type="PROSITE" id="PS50011">
    <property type="entry name" value="PROTEIN_KINASE_DOM"/>
    <property type="match status" value="1"/>
</dbReference>
<keyword evidence="2" id="KW-0812">Transmembrane</keyword>
<keyword evidence="10" id="KW-0808">Transferase</keyword>
<dbReference type="SMART" id="SM00219">
    <property type="entry name" value="TyrKc"/>
    <property type="match status" value="1"/>
</dbReference>
<comment type="caution">
    <text evidence="10">The sequence shown here is derived from an EMBL/GenBank/DDBJ whole genome shotgun (WGS) entry which is preliminary data.</text>
</comment>
<dbReference type="GO" id="GO:0005886">
    <property type="term" value="C:plasma membrane"/>
    <property type="evidence" value="ECO:0007669"/>
    <property type="project" value="UniProtKB-SubCell"/>
</dbReference>
<keyword evidence="5" id="KW-1133">Transmembrane helix</keyword>
<keyword evidence="8" id="KW-0325">Glycoprotein</keyword>
<evidence type="ECO:0000256" key="7">
    <source>
        <dbReference type="ARBA" id="ARBA00023170"/>
    </source>
</evidence>
<dbReference type="InterPro" id="IPR011009">
    <property type="entry name" value="Kinase-like_dom_sf"/>
</dbReference>
<dbReference type="GO" id="GO:0004713">
    <property type="term" value="F:protein tyrosine kinase activity"/>
    <property type="evidence" value="ECO:0007669"/>
    <property type="project" value="InterPro"/>
</dbReference>
<dbReference type="Proteomes" id="UP000292052">
    <property type="component" value="Unassembled WGS sequence"/>
</dbReference>
<dbReference type="GO" id="GO:0005524">
    <property type="term" value="F:ATP binding"/>
    <property type="evidence" value="ECO:0007669"/>
    <property type="project" value="InterPro"/>
</dbReference>
<dbReference type="InterPro" id="IPR001245">
    <property type="entry name" value="Ser-Thr/Tyr_kinase_cat_dom"/>
</dbReference>
<comment type="subcellular location">
    <subcellularLocation>
        <location evidence="1">Cell membrane</location>
        <topology evidence="1">Single-pass membrane protein</topology>
    </subcellularLocation>
</comment>
<evidence type="ECO:0000259" key="9">
    <source>
        <dbReference type="PROSITE" id="PS50011"/>
    </source>
</evidence>